<proteinExistence type="predicted"/>
<name>A0A6C0LVD9_9ZZZZ</name>
<dbReference type="EMBL" id="MN740565">
    <property type="protein sequence ID" value="QHU33958.1"/>
    <property type="molecule type" value="Genomic_DNA"/>
</dbReference>
<accession>A0A6C0LVD9</accession>
<organism evidence="1">
    <name type="scientific">viral metagenome</name>
    <dbReference type="NCBI Taxonomy" id="1070528"/>
    <lineage>
        <taxon>unclassified sequences</taxon>
        <taxon>metagenomes</taxon>
        <taxon>organismal metagenomes</taxon>
    </lineage>
</organism>
<dbReference type="AlphaFoldDB" id="A0A6C0LVD9"/>
<evidence type="ECO:0000313" key="1">
    <source>
        <dbReference type="EMBL" id="QHU33958.1"/>
    </source>
</evidence>
<sequence length="420" mass="49203">MAAVSKQNITYCVSVMIQGVQCPAKRRGKQCHMAHTIGKVNPKKCNREEGGCRCKNRKYPFVCQFIHEGETKEMYSNRVGFDPEHKKFENCSYKEYESEYNECGKLVDELDGKIFGKFDLSNIPEKDKAYVRRTQNLSNIPEKDKAYVRRTQNSIHHICLKRAWLYKNMNEMVGNHNVNKNDKYYRPLEEKMKNREKVRAAVVKGKHVSPLRVFECEDDEEEFEHHIDECLRDATMECLEDGGGGDFDKHDYETYLEKEMVKSAIRSWDEQESGIHMKSPDKKEIKPQVSVGPLVNNVKDDVFKEEKKTEPKDAWSASGGGARIIHYEKQRELEKRVIAASKAEHERLHSLDEDDYLRDLDYAKSQHDTVHVDVNELSDDELEDEEALLSTLKSINEAHVERMRKERYKEKRDKWYYGED</sequence>
<protein>
    <submittedName>
        <fullName evidence="1">Uncharacterized protein</fullName>
    </submittedName>
</protein>
<reference evidence="1" key="1">
    <citation type="journal article" date="2020" name="Nature">
        <title>Giant virus diversity and host interactions through global metagenomics.</title>
        <authorList>
            <person name="Schulz F."/>
            <person name="Roux S."/>
            <person name="Paez-Espino D."/>
            <person name="Jungbluth S."/>
            <person name="Walsh D.A."/>
            <person name="Denef V.J."/>
            <person name="McMahon K.D."/>
            <person name="Konstantinidis K.T."/>
            <person name="Eloe-Fadrosh E.A."/>
            <person name="Kyrpides N.C."/>
            <person name="Woyke T."/>
        </authorList>
    </citation>
    <scope>NUCLEOTIDE SEQUENCE</scope>
    <source>
        <strain evidence="1">GVMAG-S-1016704-142</strain>
    </source>
</reference>